<dbReference type="GO" id="GO:0003700">
    <property type="term" value="F:DNA-binding transcription factor activity"/>
    <property type="evidence" value="ECO:0007669"/>
    <property type="project" value="InterPro"/>
</dbReference>
<accession>A0A0J6YWV0</accession>
<dbReference type="SMART" id="SM00347">
    <property type="entry name" value="HTH_MARR"/>
    <property type="match status" value="1"/>
</dbReference>
<dbReference type="PROSITE" id="PS50995">
    <property type="entry name" value="HTH_MARR_2"/>
    <property type="match status" value="1"/>
</dbReference>
<dbReference type="Proteomes" id="UP000036513">
    <property type="component" value="Unassembled WGS sequence"/>
</dbReference>
<dbReference type="InterPro" id="IPR000835">
    <property type="entry name" value="HTH_MarR-typ"/>
</dbReference>
<dbReference type="AlphaFoldDB" id="A0A0J6YWV0"/>
<protein>
    <submittedName>
        <fullName evidence="2">MarR family protein</fullName>
    </submittedName>
</protein>
<dbReference type="SMR" id="A0A0J6YWV0"/>
<sequence length="129" mass="13879">MEDFDEAACRALGVGRSDLRALNSLEDGPRSAASLADHLGLSRGSVTALVDRLEAARLVERLPSERDRRSVLVALRDTTWRSLAEIYRPLGQRVSAAGAALSERDRRALVRGLDEIAAAFEQAQPPGAG</sequence>
<dbReference type="PANTHER" id="PTHR33164">
    <property type="entry name" value="TRANSCRIPTIONAL REGULATOR, MARR FAMILY"/>
    <property type="match status" value="1"/>
</dbReference>
<dbReference type="Pfam" id="PF12802">
    <property type="entry name" value="MarR_2"/>
    <property type="match status" value="1"/>
</dbReference>
<dbReference type="CDD" id="cd00090">
    <property type="entry name" value="HTH_ARSR"/>
    <property type="match status" value="1"/>
</dbReference>
<dbReference type="Gene3D" id="1.10.10.10">
    <property type="entry name" value="Winged helix-like DNA-binding domain superfamily/Winged helix DNA-binding domain"/>
    <property type="match status" value="1"/>
</dbReference>
<dbReference type="GO" id="GO:0006950">
    <property type="term" value="P:response to stress"/>
    <property type="evidence" value="ECO:0007669"/>
    <property type="project" value="TreeGrafter"/>
</dbReference>
<evidence type="ECO:0000259" key="1">
    <source>
        <dbReference type="PROSITE" id="PS50995"/>
    </source>
</evidence>
<dbReference type="PANTHER" id="PTHR33164:SF106">
    <property type="entry name" value="TRANSCRIPTIONAL REGULATORY PROTEIN"/>
    <property type="match status" value="1"/>
</dbReference>
<dbReference type="PATRIC" id="fig|37916.4.peg.3011"/>
<proteinExistence type="predicted"/>
<dbReference type="SUPFAM" id="SSF46785">
    <property type="entry name" value="Winged helix' DNA-binding domain"/>
    <property type="match status" value="1"/>
</dbReference>
<name>A0A0J6YWV0_9MYCO</name>
<dbReference type="InterPro" id="IPR036388">
    <property type="entry name" value="WH-like_DNA-bd_sf"/>
</dbReference>
<evidence type="ECO:0000313" key="3">
    <source>
        <dbReference type="Proteomes" id="UP000036513"/>
    </source>
</evidence>
<feature type="domain" description="HTH marR-type" evidence="1">
    <location>
        <begin position="1"/>
        <end position="118"/>
    </location>
</feature>
<comment type="caution">
    <text evidence="2">The sequence shown here is derived from an EMBL/GenBank/DDBJ whole genome shotgun (WGS) entry which is preliminary data.</text>
</comment>
<dbReference type="STRING" id="37916.MCHLDSM_03085"/>
<organism evidence="2 3">
    <name type="scientific">Mycolicibacterium chlorophenolicum</name>
    <dbReference type="NCBI Taxonomy" id="37916"/>
    <lineage>
        <taxon>Bacteria</taxon>
        <taxon>Bacillati</taxon>
        <taxon>Actinomycetota</taxon>
        <taxon>Actinomycetes</taxon>
        <taxon>Mycobacteriales</taxon>
        <taxon>Mycobacteriaceae</taxon>
        <taxon>Mycolicibacterium</taxon>
    </lineage>
</organism>
<dbReference type="InterPro" id="IPR039422">
    <property type="entry name" value="MarR/SlyA-like"/>
</dbReference>
<dbReference type="InterPro" id="IPR036390">
    <property type="entry name" value="WH_DNA-bd_sf"/>
</dbReference>
<dbReference type="EMBL" id="JYNL01000023">
    <property type="protein sequence ID" value="KMO76936.1"/>
    <property type="molecule type" value="Genomic_DNA"/>
</dbReference>
<gene>
    <name evidence="2" type="ORF">MCHLDSM_03085</name>
</gene>
<dbReference type="InterPro" id="IPR011991">
    <property type="entry name" value="ArsR-like_HTH"/>
</dbReference>
<keyword evidence="3" id="KW-1185">Reference proteome</keyword>
<evidence type="ECO:0000313" key="2">
    <source>
        <dbReference type="EMBL" id="KMO76936.1"/>
    </source>
</evidence>
<reference evidence="2 3" key="1">
    <citation type="journal article" date="2015" name="Genome Biol. Evol.">
        <title>Characterization of Three Mycobacterium spp. with Potential Use in Bioremediation by Genome Sequencing and Comparative Genomics.</title>
        <authorList>
            <person name="Das S."/>
            <person name="Pettersson B.M."/>
            <person name="Behra P.R."/>
            <person name="Ramesh M."/>
            <person name="Dasgupta S."/>
            <person name="Bhattacharya A."/>
            <person name="Kirsebom L.A."/>
        </authorList>
    </citation>
    <scope>NUCLEOTIDE SEQUENCE [LARGE SCALE GENOMIC DNA]</scope>
    <source>
        <strain evidence="2 3">DSM 43826</strain>
    </source>
</reference>